<proteinExistence type="predicted"/>
<evidence type="ECO:0000313" key="3">
    <source>
        <dbReference type="Proteomes" id="UP001371456"/>
    </source>
</evidence>
<gene>
    <name evidence="2" type="ORF">RDI58_022053</name>
</gene>
<evidence type="ECO:0000313" key="2">
    <source>
        <dbReference type="EMBL" id="KAK6779869.1"/>
    </source>
</evidence>
<feature type="compositionally biased region" description="Acidic residues" evidence="1">
    <location>
        <begin position="39"/>
        <end position="57"/>
    </location>
</feature>
<protein>
    <submittedName>
        <fullName evidence="2">Uncharacterized protein</fullName>
    </submittedName>
</protein>
<organism evidence="2 3">
    <name type="scientific">Solanum bulbocastanum</name>
    <name type="common">Wild potato</name>
    <dbReference type="NCBI Taxonomy" id="147425"/>
    <lineage>
        <taxon>Eukaryota</taxon>
        <taxon>Viridiplantae</taxon>
        <taxon>Streptophyta</taxon>
        <taxon>Embryophyta</taxon>
        <taxon>Tracheophyta</taxon>
        <taxon>Spermatophyta</taxon>
        <taxon>Magnoliopsida</taxon>
        <taxon>eudicotyledons</taxon>
        <taxon>Gunneridae</taxon>
        <taxon>Pentapetalae</taxon>
        <taxon>asterids</taxon>
        <taxon>lamiids</taxon>
        <taxon>Solanales</taxon>
        <taxon>Solanaceae</taxon>
        <taxon>Solanoideae</taxon>
        <taxon>Solaneae</taxon>
        <taxon>Solanum</taxon>
    </lineage>
</organism>
<evidence type="ECO:0000256" key="1">
    <source>
        <dbReference type="SAM" id="MobiDB-lite"/>
    </source>
</evidence>
<comment type="caution">
    <text evidence="2">The sequence shown here is derived from an EMBL/GenBank/DDBJ whole genome shotgun (WGS) entry which is preliminary data.</text>
</comment>
<name>A0AAN8T534_SOLBU</name>
<reference evidence="2 3" key="1">
    <citation type="submission" date="2024-02" db="EMBL/GenBank/DDBJ databases">
        <title>de novo genome assembly of Solanum bulbocastanum strain 11H21.</title>
        <authorList>
            <person name="Hosaka A.J."/>
        </authorList>
    </citation>
    <scope>NUCLEOTIDE SEQUENCE [LARGE SCALE GENOMIC DNA]</scope>
    <source>
        <tissue evidence="2">Young leaves</tissue>
    </source>
</reference>
<accession>A0AAN8T534</accession>
<sequence>MIDGHKTYLHSDDEGLLNLVYEEMNQPEQEESISVSDKEEYEVDEELDEDEDTIDDDSFTDQQYIECLVACMISRTLKRSLEAYDITGIRPAKSIRLLEVQASGPDRME</sequence>
<dbReference type="AlphaFoldDB" id="A0AAN8T534"/>
<feature type="region of interest" description="Disordered" evidence="1">
    <location>
        <begin position="26"/>
        <end position="57"/>
    </location>
</feature>
<dbReference type="EMBL" id="JBANQN010000009">
    <property type="protein sequence ID" value="KAK6779869.1"/>
    <property type="molecule type" value="Genomic_DNA"/>
</dbReference>
<dbReference type="Proteomes" id="UP001371456">
    <property type="component" value="Unassembled WGS sequence"/>
</dbReference>
<keyword evidence="3" id="KW-1185">Reference proteome</keyword>